<dbReference type="AlphaFoldDB" id="A0A7K0K1N4"/>
<proteinExistence type="predicted"/>
<name>A0A7K0K1N4_9ACTO</name>
<dbReference type="Proteomes" id="UP000442535">
    <property type="component" value="Unassembled WGS sequence"/>
</dbReference>
<sequence>MSNLPPEIQYLQRYYTFTRNISPVLPGTFHRFYPELFTSLWVSVEEKTGQEKIGGERVEIYLDIE</sequence>
<dbReference type="EMBL" id="VUMY01000005">
    <property type="protein sequence ID" value="MST49328.1"/>
    <property type="molecule type" value="Genomic_DNA"/>
</dbReference>
<reference evidence="1 2" key="1">
    <citation type="submission" date="2019-08" db="EMBL/GenBank/DDBJ databases">
        <title>In-depth cultivation of the pig gut microbiome towards novel bacterial diversity and tailored functional studies.</title>
        <authorList>
            <person name="Wylensek D."/>
            <person name="Hitch T.C.A."/>
            <person name="Clavel T."/>
        </authorList>
    </citation>
    <scope>NUCLEOTIDE SEQUENCE [LARGE SCALE GENOMIC DNA]</scope>
    <source>
        <strain evidence="1 2">RF-GAM-744-WT-7</strain>
    </source>
</reference>
<accession>A0A7K0K1N4</accession>
<evidence type="ECO:0000313" key="2">
    <source>
        <dbReference type="Proteomes" id="UP000442535"/>
    </source>
</evidence>
<dbReference type="RefSeq" id="WP_154543873.1">
    <property type="nucleotide sequence ID" value="NZ_VUMY01000005.1"/>
</dbReference>
<keyword evidence="2" id="KW-1185">Reference proteome</keyword>
<gene>
    <name evidence="1" type="ORF">FYJ63_03610</name>
</gene>
<protein>
    <submittedName>
        <fullName evidence="1">Uncharacterized protein</fullName>
    </submittedName>
</protein>
<comment type="caution">
    <text evidence="1">The sequence shown here is derived from an EMBL/GenBank/DDBJ whole genome shotgun (WGS) entry which is preliminary data.</text>
</comment>
<organism evidence="1 2">
    <name type="scientific">Mobiluncus porci</name>
    <dbReference type="NCBI Taxonomy" id="2652278"/>
    <lineage>
        <taxon>Bacteria</taxon>
        <taxon>Bacillati</taxon>
        <taxon>Actinomycetota</taxon>
        <taxon>Actinomycetes</taxon>
        <taxon>Actinomycetales</taxon>
        <taxon>Actinomycetaceae</taxon>
        <taxon>Mobiluncus</taxon>
    </lineage>
</organism>
<evidence type="ECO:0000313" key="1">
    <source>
        <dbReference type="EMBL" id="MST49328.1"/>
    </source>
</evidence>